<dbReference type="InterPro" id="IPR011990">
    <property type="entry name" value="TPR-like_helical_dom_sf"/>
</dbReference>
<dbReference type="PANTHER" id="PTHR11246">
    <property type="entry name" value="PRE-MRNA SPLICING FACTOR"/>
    <property type="match status" value="1"/>
</dbReference>
<dbReference type="GO" id="GO:0071007">
    <property type="term" value="C:U2-type catalytic step 2 spliceosome"/>
    <property type="evidence" value="ECO:0007669"/>
    <property type="project" value="TreeGrafter"/>
</dbReference>
<dbReference type="GO" id="GO:0071014">
    <property type="term" value="C:post-mRNA release spliceosomal complex"/>
    <property type="evidence" value="ECO:0007669"/>
    <property type="project" value="TreeGrafter"/>
</dbReference>
<dbReference type="InterPro" id="IPR003107">
    <property type="entry name" value="HAT"/>
</dbReference>
<feature type="domain" description="Pre-mRNA-splicing factor Syf1/CRNKL1-like C-terminal HAT-repeats" evidence="9">
    <location>
        <begin position="7"/>
        <end position="155"/>
    </location>
</feature>
<dbReference type="EMBL" id="VJMI01010555">
    <property type="protein sequence ID" value="KAF0755449.1"/>
    <property type="molecule type" value="Genomic_DNA"/>
</dbReference>
<evidence type="ECO:0000313" key="10">
    <source>
        <dbReference type="EMBL" id="KAF0755449.1"/>
    </source>
</evidence>
<gene>
    <name evidence="10" type="ORF">AaE_004967</name>
</gene>
<reference evidence="10 11" key="1">
    <citation type="submission" date="2019-06" db="EMBL/GenBank/DDBJ databases">
        <title>Genomics analysis of Aphanomyces spp. identifies a new class of oomycete effector associated with host adaptation.</title>
        <authorList>
            <person name="Gaulin E."/>
        </authorList>
    </citation>
    <scope>NUCLEOTIDE SEQUENCE [LARGE SCALE GENOMIC DNA]</scope>
    <source>
        <strain evidence="10 11">E</strain>
    </source>
</reference>
<proteinExistence type="inferred from homology"/>
<evidence type="ECO:0000256" key="6">
    <source>
        <dbReference type="ARBA" id="ARBA00023187"/>
    </source>
</evidence>
<evidence type="ECO:0000256" key="7">
    <source>
        <dbReference type="ARBA" id="ARBA00023242"/>
    </source>
</evidence>
<dbReference type="GO" id="GO:0000974">
    <property type="term" value="C:Prp19 complex"/>
    <property type="evidence" value="ECO:0007669"/>
    <property type="project" value="TreeGrafter"/>
</dbReference>
<dbReference type="Pfam" id="PF23231">
    <property type="entry name" value="HAT_Syf1_CNRKL1_C"/>
    <property type="match status" value="1"/>
</dbReference>
<dbReference type="FunFam" id="1.25.40.10:FF:000306">
    <property type="entry name" value="Cell cycle control protein cwf4"/>
    <property type="match status" value="1"/>
</dbReference>
<evidence type="ECO:0000256" key="2">
    <source>
        <dbReference type="ARBA" id="ARBA00008644"/>
    </source>
</evidence>
<comment type="function">
    <text evidence="8">Involved in pre-mRNA splicing and cell cycle progression. Required for the spliceosome assembly and initiation of the DNA replication.</text>
</comment>
<dbReference type="PANTHER" id="PTHR11246:SF3">
    <property type="entry name" value="CROOKED NECK-LIKE PROTEIN 1"/>
    <property type="match status" value="1"/>
</dbReference>
<dbReference type="VEuPathDB" id="FungiDB:H257_17184"/>
<dbReference type="SUPFAM" id="SSF48452">
    <property type="entry name" value="TPR-like"/>
    <property type="match status" value="2"/>
</dbReference>
<dbReference type="Proteomes" id="UP000469452">
    <property type="component" value="Unassembled WGS sequence"/>
</dbReference>
<evidence type="ECO:0000256" key="8">
    <source>
        <dbReference type="ARBA" id="ARBA00037040"/>
    </source>
</evidence>
<dbReference type="GO" id="GO:0071011">
    <property type="term" value="C:precatalytic spliceosome"/>
    <property type="evidence" value="ECO:0007669"/>
    <property type="project" value="TreeGrafter"/>
</dbReference>
<comment type="similarity">
    <text evidence="2">Belongs to the crooked-neck family.</text>
</comment>
<evidence type="ECO:0000256" key="1">
    <source>
        <dbReference type="ARBA" id="ARBA00004123"/>
    </source>
</evidence>
<keyword evidence="3" id="KW-0507">mRNA processing</keyword>
<keyword evidence="5" id="KW-0677">Repeat</keyword>
<keyword evidence="4" id="KW-0747">Spliceosome</keyword>
<name>A0A6A5AQA9_APHAT</name>
<keyword evidence="6" id="KW-0508">mRNA splicing</keyword>
<comment type="subcellular location">
    <subcellularLocation>
        <location evidence="1">Nucleus</location>
    </subcellularLocation>
</comment>
<dbReference type="Gene3D" id="1.25.40.10">
    <property type="entry name" value="Tetratricopeptide repeat domain"/>
    <property type="match status" value="2"/>
</dbReference>
<evidence type="ECO:0000313" key="11">
    <source>
        <dbReference type="Proteomes" id="UP000469452"/>
    </source>
</evidence>
<dbReference type="GO" id="GO:0000245">
    <property type="term" value="P:spliceosomal complex assembly"/>
    <property type="evidence" value="ECO:0007669"/>
    <property type="project" value="TreeGrafter"/>
</dbReference>
<dbReference type="InterPro" id="IPR045075">
    <property type="entry name" value="Syf1-like"/>
</dbReference>
<evidence type="ECO:0000256" key="3">
    <source>
        <dbReference type="ARBA" id="ARBA00022664"/>
    </source>
</evidence>
<accession>A0A6A5AQA9</accession>
<evidence type="ECO:0000259" key="9">
    <source>
        <dbReference type="Pfam" id="PF23231"/>
    </source>
</evidence>
<organism evidence="10 11">
    <name type="scientific">Aphanomyces astaci</name>
    <name type="common">Crayfish plague agent</name>
    <dbReference type="NCBI Taxonomy" id="112090"/>
    <lineage>
        <taxon>Eukaryota</taxon>
        <taxon>Sar</taxon>
        <taxon>Stramenopiles</taxon>
        <taxon>Oomycota</taxon>
        <taxon>Saprolegniomycetes</taxon>
        <taxon>Saprolegniales</taxon>
        <taxon>Verrucalvaceae</taxon>
        <taxon>Aphanomyces</taxon>
    </lineage>
</organism>
<evidence type="ECO:0000256" key="4">
    <source>
        <dbReference type="ARBA" id="ARBA00022728"/>
    </source>
</evidence>
<protein>
    <recommendedName>
        <fullName evidence="9">Pre-mRNA-splicing factor Syf1/CRNKL1-like C-terminal HAT-repeats domain-containing protein</fullName>
    </recommendedName>
</protein>
<comment type="caution">
    <text evidence="10">The sequence shown here is derived from an EMBL/GenBank/DDBJ whole genome shotgun (WGS) entry which is preliminary data.</text>
</comment>
<sequence>MELTVESVEDARQVYQQCLAIVPHRSFTFSKLWVLYAKFLIRQRDVMGARRVLGEALGRCATTKLFRSYIALELMMGEVERCRTLYEKWLVFAPHNCVAWKQYADLEAGVGEIARARAVFELAIQQNVLDKPEMMWKAYIDFEMDQQELDKTRELYERLLERTKHVKVWTSFAQFEGSHFDADAAREVFRRASTCLKDEGKKEDRLQLVEAWVAFEQALPTNDVANIQMAQKLLPRSVQKQRMAYAVDGSELGMEVYTDYVFPDEEKSQSNLKLLQAAQLWKKRAREE</sequence>
<dbReference type="InterPro" id="IPR055430">
    <property type="entry name" value="HAT_Syf1_CNRKL1_C"/>
</dbReference>
<evidence type="ECO:0000256" key="5">
    <source>
        <dbReference type="ARBA" id="ARBA00022737"/>
    </source>
</evidence>
<keyword evidence="7" id="KW-0539">Nucleus</keyword>
<dbReference type="SMART" id="SM00386">
    <property type="entry name" value="HAT"/>
    <property type="match status" value="6"/>
</dbReference>
<dbReference type="AlphaFoldDB" id="A0A6A5AQA9"/>